<feature type="domain" description="SCP" evidence="2">
    <location>
        <begin position="154"/>
        <end position="262"/>
    </location>
</feature>
<dbReference type="RefSeq" id="WP_042215389.1">
    <property type="nucleotide sequence ID" value="NZ_CP009285.1"/>
</dbReference>
<dbReference type="InterPro" id="IPR014044">
    <property type="entry name" value="CAP_dom"/>
</dbReference>
<accession>A0A089LF53</accession>
<evidence type="ECO:0000256" key="1">
    <source>
        <dbReference type="SAM" id="SignalP"/>
    </source>
</evidence>
<dbReference type="PANTHER" id="PTHR31157:SF1">
    <property type="entry name" value="SCP DOMAIN-CONTAINING PROTEIN"/>
    <property type="match status" value="1"/>
</dbReference>
<dbReference type="AlphaFoldDB" id="A0A089LF53"/>
<feature type="signal peptide" evidence="1">
    <location>
        <begin position="1"/>
        <end position="30"/>
    </location>
</feature>
<dbReference type="EMBL" id="CP009285">
    <property type="protein sequence ID" value="AIQ59472.1"/>
    <property type="molecule type" value="Genomic_DNA"/>
</dbReference>
<dbReference type="PANTHER" id="PTHR31157">
    <property type="entry name" value="SCP DOMAIN-CONTAINING PROTEIN"/>
    <property type="match status" value="1"/>
</dbReference>
<dbReference type="CDD" id="cd05379">
    <property type="entry name" value="CAP_bacterial"/>
    <property type="match status" value="1"/>
</dbReference>
<dbReference type="InterPro" id="IPR035940">
    <property type="entry name" value="CAP_sf"/>
</dbReference>
<gene>
    <name evidence="3" type="ORF">PBOR_22905</name>
</gene>
<dbReference type="HOGENOM" id="CLU_048111_0_0_9"/>
<organism evidence="3 4">
    <name type="scientific">Paenibacillus borealis</name>
    <dbReference type="NCBI Taxonomy" id="160799"/>
    <lineage>
        <taxon>Bacteria</taxon>
        <taxon>Bacillati</taxon>
        <taxon>Bacillota</taxon>
        <taxon>Bacilli</taxon>
        <taxon>Bacillales</taxon>
        <taxon>Paenibacillaceae</taxon>
        <taxon>Paenibacillus</taxon>
    </lineage>
</organism>
<keyword evidence="1" id="KW-0732">Signal</keyword>
<feature type="chain" id="PRO_5001846323" description="SCP domain-containing protein" evidence="1">
    <location>
        <begin position="31"/>
        <end position="267"/>
    </location>
</feature>
<evidence type="ECO:0000259" key="2">
    <source>
        <dbReference type="Pfam" id="PF00188"/>
    </source>
</evidence>
<proteinExistence type="predicted"/>
<dbReference type="SUPFAM" id="SSF55797">
    <property type="entry name" value="PR-1-like"/>
    <property type="match status" value="1"/>
</dbReference>
<sequence length="267" mass="27589">MKSKTLRAMIGGSVAAVMALSISLPLQASAAAGATTATASDTNFAKFMEYFTQYNSKTFVFDGNTFTVSKTVIYKNPVATVPVATVPVATAKPVASAVPVATARPIATAAPVATAKPVVTPAPTAAPVATATPAATAAPAVADSASSYIQQVVALVNKERSAAGLAPVSALDSLNKVAAAKATDMRTNNYFSHTSPTYGSPFDMMSAFGITYQAAGENIAMGQKTPQEVMTAWMNSPGHKANILSTNFNYIGVGFDNNYWVQEFIGK</sequence>
<dbReference type="KEGG" id="pbd:PBOR_22905"/>
<dbReference type="Gene3D" id="3.40.33.10">
    <property type="entry name" value="CAP"/>
    <property type="match status" value="1"/>
</dbReference>
<dbReference type="Proteomes" id="UP000029518">
    <property type="component" value="Chromosome"/>
</dbReference>
<dbReference type="Pfam" id="PF00188">
    <property type="entry name" value="CAP"/>
    <property type="match status" value="1"/>
</dbReference>
<evidence type="ECO:0000313" key="4">
    <source>
        <dbReference type="Proteomes" id="UP000029518"/>
    </source>
</evidence>
<protein>
    <recommendedName>
        <fullName evidence="2">SCP domain-containing protein</fullName>
    </recommendedName>
</protein>
<evidence type="ECO:0000313" key="3">
    <source>
        <dbReference type="EMBL" id="AIQ59472.1"/>
    </source>
</evidence>
<name>A0A089LF53_PAEBO</name>
<reference evidence="3" key="1">
    <citation type="submission" date="2014-08" db="EMBL/GenBank/DDBJ databases">
        <title>Comparative genomics of the Paenibacillus odorifer group.</title>
        <authorList>
            <person name="den Bakker H.C."/>
            <person name="Tsai Y.-C.Y.-C."/>
            <person name="Martin N."/>
            <person name="Korlach J."/>
            <person name="Wiedmann M."/>
        </authorList>
    </citation>
    <scope>NUCLEOTIDE SEQUENCE [LARGE SCALE GENOMIC DNA]</scope>
    <source>
        <strain evidence="3">DSM 13188</strain>
    </source>
</reference>
<keyword evidence="4" id="KW-1185">Reference proteome</keyword>